<reference evidence="4 5" key="2">
    <citation type="submission" date="2019-02" db="EMBL/GenBank/DDBJ databases">
        <title>'Lichenibacterium ramalinii' gen. nov. sp. nov., 'Lichenibacterium minor' gen. nov. sp. nov.</title>
        <authorList>
            <person name="Pankratov T."/>
        </authorList>
    </citation>
    <scope>NUCLEOTIDE SEQUENCE [LARGE SCALE GENOMIC DNA]</scope>
    <source>
        <strain evidence="4 5">RmlP026</strain>
    </source>
</reference>
<keyword evidence="3" id="KW-0326">Glycosidase</keyword>
<dbReference type="EMBL" id="QYBB01000016">
    <property type="protein sequence ID" value="RYC31199.1"/>
    <property type="molecule type" value="Genomic_DNA"/>
</dbReference>
<dbReference type="InterPro" id="IPR002053">
    <property type="entry name" value="Glyco_hydro_25"/>
</dbReference>
<dbReference type="Gene3D" id="3.20.20.80">
    <property type="entry name" value="Glycosidases"/>
    <property type="match status" value="1"/>
</dbReference>
<dbReference type="InterPro" id="IPR017853">
    <property type="entry name" value="GH"/>
</dbReference>
<dbReference type="PANTHER" id="PTHR34135:SF2">
    <property type="entry name" value="LYSOZYME"/>
    <property type="match status" value="1"/>
</dbReference>
<name>A0A4Q2U3U1_9HYPH</name>
<dbReference type="SUPFAM" id="SSF51445">
    <property type="entry name" value="(Trans)glycosidases"/>
    <property type="match status" value="1"/>
</dbReference>
<evidence type="ECO:0000313" key="4">
    <source>
        <dbReference type="EMBL" id="RYC31199.1"/>
    </source>
</evidence>
<dbReference type="GO" id="GO:0016052">
    <property type="term" value="P:carbohydrate catabolic process"/>
    <property type="evidence" value="ECO:0007669"/>
    <property type="project" value="TreeGrafter"/>
</dbReference>
<dbReference type="AlphaFoldDB" id="A0A4Q2U3U1"/>
<evidence type="ECO:0000313" key="5">
    <source>
        <dbReference type="Proteomes" id="UP000290759"/>
    </source>
</evidence>
<comment type="similarity">
    <text evidence="1">Belongs to the glycosyl hydrolase 25 family.</text>
</comment>
<dbReference type="OrthoDB" id="9798192at2"/>
<organism evidence="4 5">
    <name type="scientific">Lichenibacterium minor</name>
    <dbReference type="NCBI Taxonomy" id="2316528"/>
    <lineage>
        <taxon>Bacteria</taxon>
        <taxon>Pseudomonadati</taxon>
        <taxon>Pseudomonadota</taxon>
        <taxon>Alphaproteobacteria</taxon>
        <taxon>Hyphomicrobiales</taxon>
        <taxon>Lichenihabitantaceae</taxon>
        <taxon>Lichenibacterium</taxon>
    </lineage>
</organism>
<protein>
    <submittedName>
        <fullName evidence="4">Glycosyl hydrolase family 25</fullName>
    </submittedName>
</protein>
<keyword evidence="5" id="KW-1185">Reference proteome</keyword>
<dbReference type="SMART" id="SM00641">
    <property type="entry name" value="Glyco_25"/>
    <property type="match status" value="1"/>
</dbReference>
<dbReference type="PANTHER" id="PTHR34135">
    <property type="entry name" value="LYSOZYME"/>
    <property type="match status" value="1"/>
</dbReference>
<reference evidence="4 5" key="1">
    <citation type="submission" date="2018-12" db="EMBL/GenBank/DDBJ databases">
        <authorList>
            <person name="Grouzdev D.S."/>
            <person name="Krutkina M.S."/>
        </authorList>
    </citation>
    <scope>NUCLEOTIDE SEQUENCE [LARGE SCALE GENOMIC DNA]</scope>
    <source>
        <strain evidence="4 5">RmlP026</strain>
    </source>
</reference>
<gene>
    <name evidence="4" type="ORF">D3273_15005</name>
</gene>
<dbReference type="PROSITE" id="PS51904">
    <property type="entry name" value="GLYCOSYL_HYDROL_F25_2"/>
    <property type="match status" value="1"/>
</dbReference>
<dbReference type="CDD" id="cd06413">
    <property type="entry name" value="GH25_muramidase_1"/>
    <property type="match status" value="1"/>
</dbReference>
<dbReference type="GO" id="GO:0003796">
    <property type="term" value="F:lysozyme activity"/>
    <property type="evidence" value="ECO:0007669"/>
    <property type="project" value="InterPro"/>
</dbReference>
<dbReference type="GO" id="GO:0016998">
    <property type="term" value="P:cell wall macromolecule catabolic process"/>
    <property type="evidence" value="ECO:0007669"/>
    <property type="project" value="InterPro"/>
</dbReference>
<sequence>MLLRSRSRASWWARRLRTAGNRASRLDEASCGPSMNLKRAFGIVLAALSLAGCSGAPLPPTTSFGGPLPDAFAVHGIDVSKYQGTIDWGSVRDSGVQFAWIKATEGGADLDSRFHQNWNGAREAGVARGAYHFVYWCRSPMEQMRWFEQNVPNEPGMLPPVLDVELTPTSPTCKRTLYREQTVREIRTMLQEMERFYGRKPVIYATVDFYAGILAGGALNDFPIWVRSTKYHPNVRYPGRKWHFWQYQSDAHVAGIRGKVDRNAFFGSPDQFADFLQGIDLPL</sequence>
<dbReference type="InterPro" id="IPR018077">
    <property type="entry name" value="Glyco_hydro_fam25_subgr"/>
</dbReference>
<accession>A0A4Q2U3U1</accession>
<keyword evidence="2 4" id="KW-0378">Hydrolase</keyword>
<evidence type="ECO:0000256" key="1">
    <source>
        <dbReference type="ARBA" id="ARBA00010646"/>
    </source>
</evidence>
<comment type="caution">
    <text evidence="4">The sequence shown here is derived from an EMBL/GenBank/DDBJ whole genome shotgun (WGS) entry which is preliminary data.</text>
</comment>
<evidence type="ECO:0000256" key="2">
    <source>
        <dbReference type="ARBA" id="ARBA00022801"/>
    </source>
</evidence>
<dbReference type="Pfam" id="PF01183">
    <property type="entry name" value="Glyco_hydro_25"/>
    <property type="match status" value="1"/>
</dbReference>
<dbReference type="Proteomes" id="UP000290759">
    <property type="component" value="Unassembled WGS sequence"/>
</dbReference>
<dbReference type="GO" id="GO:0009253">
    <property type="term" value="P:peptidoglycan catabolic process"/>
    <property type="evidence" value="ECO:0007669"/>
    <property type="project" value="InterPro"/>
</dbReference>
<evidence type="ECO:0000256" key="3">
    <source>
        <dbReference type="ARBA" id="ARBA00023295"/>
    </source>
</evidence>
<proteinExistence type="inferred from homology"/>